<keyword evidence="2" id="KW-0472">Membrane</keyword>
<feature type="compositionally biased region" description="Polar residues" evidence="1">
    <location>
        <begin position="954"/>
        <end position="968"/>
    </location>
</feature>
<reference evidence="6 7" key="1">
    <citation type="journal article" date="2017" name="Mycologia">
        <title>Bifiguratus adelaidae, gen. et sp. nov., a new member of Mucoromycotina in endophytic and soil-dwelling habitats.</title>
        <authorList>
            <person name="Torres-Cruz T.J."/>
            <person name="Billingsley Tobias T.L."/>
            <person name="Almatruk M."/>
            <person name="Hesse C."/>
            <person name="Kuske C.R."/>
            <person name="Desiro A."/>
            <person name="Benucci G.M."/>
            <person name="Bonito G."/>
            <person name="Stajich J.E."/>
            <person name="Dunlap C."/>
            <person name="Arnold A.E."/>
            <person name="Porras-Alfaro A."/>
        </authorList>
    </citation>
    <scope>NUCLEOTIDE SEQUENCE [LARGE SCALE GENOMIC DNA]</scope>
    <source>
        <strain evidence="6 7">AZ0501</strain>
    </source>
</reference>
<evidence type="ECO:0000259" key="5">
    <source>
        <dbReference type="SMART" id="SM01216"/>
    </source>
</evidence>
<evidence type="ECO:0000313" key="7">
    <source>
        <dbReference type="Proteomes" id="UP000242875"/>
    </source>
</evidence>
<feature type="compositionally biased region" description="Basic and acidic residues" evidence="1">
    <location>
        <begin position="3392"/>
        <end position="3412"/>
    </location>
</feature>
<feature type="region of interest" description="Disordered" evidence="1">
    <location>
        <begin position="949"/>
        <end position="968"/>
    </location>
</feature>
<feature type="compositionally biased region" description="Polar residues" evidence="1">
    <location>
        <begin position="505"/>
        <end position="515"/>
    </location>
</feature>
<protein>
    <recommendedName>
        <fullName evidence="8">FMP27 GFWDK domain-containing protein</fullName>
    </recommendedName>
</protein>
<evidence type="ECO:0000256" key="1">
    <source>
        <dbReference type="SAM" id="MobiDB-lite"/>
    </source>
</evidence>
<keyword evidence="2" id="KW-0812">Transmembrane</keyword>
<dbReference type="InterPro" id="IPR019415">
    <property type="entry name" value="FMP27_SW_RBG"/>
</dbReference>
<evidence type="ECO:0000259" key="4">
    <source>
        <dbReference type="SMART" id="SM01215"/>
    </source>
</evidence>
<dbReference type="Pfam" id="PF10344">
    <property type="entry name" value="Hobbit"/>
    <property type="match status" value="1"/>
</dbReference>
<feature type="compositionally biased region" description="Basic and acidic residues" evidence="1">
    <location>
        <begin position="472"/>
        <end position="482"/>
    </location>
</feature>
<feature type="domain" description="FMP27 SW motif-containing RBG unit" evidence="4">
    <location>
        <begin position="1711"/>
        <end position="1821"/>
    </location>
</feature>
<feature type="region of interest" description="Disordered" evidence="1">
    <location>
        <begin position="742"/>
        <end position="761"/>
    </location>
</feature>
<evidence type="ECO:0000259" key="3">
    <source>
        <dbReference type="SMART" id="SM01214"/>
    </source>
</evidence>
<name>A0A261Y3K8_9FUNG</name>
<feature type="domain" description="FMP27 WPPW motif-containing RBG unit" evidence="5">
    <location>
        <begin position="2291"/>
        <end position="2772"/>
    </location>
</feature>
<feature type="region of interest" description="Disordered" evidence="1">
    <location>
        <begin position="3335"/>
        <end position="3412"/>
    </location>
</feature>
<feature type="compositionally biased region" description="Polar residues" evidence="1">
    <location>
        <begin position="3158"/>
        <end position="3185"/>
    </location>
</feature>
<sequence length="3444" mass="384998">MATDTLYTLLVAFVTIVAILYGLRLLVNVAVRGIHMRVGRISPWSFRNFEWNYWVQIMDDQYEQTGIRQTKVPTRLKGSKRRLFQIRIGRVGIRIRPSFAQLKQLVFGRASPSDPDSDPERSKIHLPPNVENIWLSLIVQDVVIHIDRIGWIVAYLKRKKSRQQEANKEPGARTSTIRRLTAKLPKIPMTTIAGAITYPLIMLWPVQFTLTIFTQIVKLISAIPAQFFISGLANYVDVRIIGIRVEIGQAGTTDGHDQTCNERGFTLTLSGIRIGSVLYSDLLRTRVVGKASNTSTGNAMPTLATHELPVSKSPRSSLNISGAGGESDYPTAATTDTDVSDGHSGVPTNNARSNVARQSQSKRYHQHSNTESHQQHSLKNTRHLFRDKLMEVGLLIGPVELTLTDDNAQRPKNRSHSTPLSPFHLPNPTTFLVLCHLSATCTTLKGVSIEAVFDTFKSNLDTVMRIVEPIKKASKSKQESSHSEGNFPSPSIPSERPLSKDNHQADQSPTSTSIPQIPDPFNDSHAAKHAIASRRSKRWIDSVGISLHRVHLDFSGMNDVVKERLDKATSRQEAGETEFPSANHLPWPAFHLQFSSLIARAILKRSRRGKSTFFGNQDDLKVNGANVSSIYVGYDIAHDALPELNTWDQHDIEGDDIYRNSETESSKREAMHAIWSAQMSLASLDITPTSAIADRAHCPSKSSWFSISSFSVSCQHLRRPKPIAKRSLGVLRRPRRLSLRWEGNPELHSGPTTPDGQNHFAWSQLASPSNEVWRPDMARFEPQPTIQTPIPAPNPSIHNPNDNLYLFSLDTKSTHINIDASYITQLQAISRSKSATTGNTSSTYPTNFVKSKVSKTLSNLPRIAARARLCNSAIVLHYGPRYKAENIPQQPPNQPTFPYLDAVVFSSHSIVLNASGRYRPPMVSSSLIRSQSLADGLHISGLTNESILPPIQGIPQTPIDSPNPTNLDSLIDMQLLSAPPSSEPFTYPINDEHRPYSPPSASLSTPSSPPLSVAQTPVQADNQSPSPTLQVAQKTMPDAAPSRRKSRWSFKPSLRFFNRGTPSGTQGSLSSEASKLVTACDAHSYHMDFSIQLESINLAMKGPEDTTSPLGRDKEDSKKCSLFQLGSFRVNCGISAKSSEETGDTTNKLSLFDRLRFKKSAYLDPGSWTTYLSSQSSKLTLVVNMDDLLVDFTGSDGAPTLADIELLRTSVLPQTKTRSKGEQKRTSDKRYINPLTRDILGILDAQLIISHVIVRFAGIDKENTTEPPAGMLNSAPQHGSISAGLQLSVPNSMVRWIGRSIPSEKSTSVPTQSTQLAEPDQVGAIKTNTSSIVLLPLLLDAKKHLIVLDPGKIVEAHRQACGCVSISDLTITSTIDSTNSVLSPSNQITATTDVGNVYTVYTLPFHYCTLIALASLSDLLSSPKGREREIPQTQATNDAKTEFKHQLSFSLTAFKLRANIPGGLVLLLSVTMLKADSGAIERPISFEQLRLQGVSALQKDSWVDLVCIDTVKVYTPQKTETSEHASADQESKLSVSAALFHLRIPYKYVYADIVDYGVNLFKTIKSLHNRIVAKKEFLIDGPIVQDDPVKIACIAFQLARLEMEIEDDPFECKLSTNWKLGLEEQKARLARLAAYQQKIEELAAQAEYPARADNLGELMTASPSLGPAHRSDSVTSLNSLCTAASEPILPSSGLADEKVRPGVRHRLSAHSAKQRLDEYDSKSWIRIIQLDSGYFQSTSPVAKQGDHIQQRDSQRSFKEFLEDACFNGEVQPRPSAPPLLRMAFDRMHLRISPPTFDLANTRRFMHDVGNGVPLDTHFSTLIPVRLEIRCGRTIATLRDYPLPLLHVPSCQNEGAGNVESWRLQGDYCFGDEIGDEGAIGHVNTVIISKAFASTYAAFNYEVTIPRCPSPPKFYSVVHIEVVTPRPTRLAWSVSVQPAIQDVSKIFDTITRPPIDPSPKVGFWDKIRLMIHSRTQIDFVGGGDFVFSLKGSRDPYAFTGRAAGVTKTWKKDACIRVGFKNVESELIQIYSSSYLLSVPNLSKDDWIYTASSDDKTMKNGWTVNSETIGDDAVSTSHKSPIANDLPQDDELAAKLEEYGLVNDIYDKVILKLNGAVRWGIGAHFERTCLRGCKVCGGRFQCRSQSFRPHYDIKYLTPASAAKRYVETGRMNDAFEGFRSDFIHFAVGVSGTSATPNERNSLTFQNSMHLSSKFLSHFLQLWRLFGGEMSLPIRAGNLFPRADPRPNLKFGKKLSTMKFIIHVQPLNLAYILKEDDFQTMESAVVEGGGDAVGLKGRADSFGVDVHMRREWRTVDTPHLGERVKPSWPIHEAEINVTDADLRAIRANYYSSGRDWQGTILGDFEDDVTDGTTNAIRRGSNSEANEATWLDFDDFVELDLRPPEFRPKVQILPLMYTPHVGYIKQNDPQNAEKWAYLNKTHPCIMGKSPDPKAFQMSCLKQRAQAIDDAITEIQEALSNLESKLKLSPYNSQLLEESDTYIEKLSNLLDRRGLLQQCLKSVGGRTPIRRRSTITSPTTPVFEKDFSVSWEDYFGHFEQRYIIQNPKIIWNNALRNLLYHFLDLQVQQRAQTYYLSMRAVKFLRDLTAKASRGSTLNSDLPNTSETDQGFDERMAQELIEKLMSDPNTIAENESQQGQNGTQSNKDGEQMVINDPASQNDSIPDGFTMESNYLVQLLNPQIILQSEKALDAIILMAADGVQIKAFDILDDSISADDYDNQLVKKRTIFSMENTQFFVAHKADFRNERILFDDHYAFGGHGGGGSQFQRIANKSSASAQYDAYNPLRLKSINKKPNRFGTNLVPFSERSNSVFIRFPTLFLNANSDQFTVIYEVVSDLLLYKEPARKERLDRLQEILLAADVDHLANGSETVGYLQDQIRFFEELLVHYREMVGSLDEAQLDDYRMIKSSFVQTREELYLMMEAITKAQDQKKENLSDPKTNMKITFQSNEFIWVMMQDSEHPLCEWILSGAHFGWVSKEDHSKQSTLEIDQFRLLNKLEKPVFVEMIAPYLDGKKHVNFSRQKMLRGFLHDLPPVGGISVVQHLEINLFPLKFQMTYDFGKQLIAYIFPEKRKQQKAADPIDKPLESTSADLTIHSGQSLRYSNGSQFDMAHLEIAKLGMAKSPESQPSKVDPLIRQESSSSFQLPLRGSQASTGETTNDNVSSHQFSTDQKRSGKKVAGRLSSNSNDLVEKSDELSLMKSRASQNRTFIYIKIPGVPHCLSYQGPKEKNIEDLYDFVFRQPTLEYRNKTWTYLEFLNQVKKDILRAALAHSGALIKEKFRQRRQHRPENLESPVILSPGHVGIVSKEQIHTKRSLELLEEADEAGSMENETFEASTEDKDKPKGKSGLLSRLLKKESPKATPDVSLVGSEPDSPTSERRNSHPDPQREEEEYREKGRLLLGKFYIAPSAYSASRRSSQSTSSIRSFE</sequence>
<proteinExistence type="predicted"/>
<evidence type="ECO:0000313" key="6">
    <source>
        <dbReference type="EMBL" id="OZJ05148.1"/>
    </source>
</evidence>
<keyword evidence="2" id="KW-1133">Transmembrane helix</keyword>
<organism evidence="6 7">
    <name type="scientific">Bifiguratus adelaidae</name>
    <dbReference type="NCBI Taxonomy" id="1938954"/>
    <lineage>
        <taxon>Eukaryota</taxon>
        <taxon>Fungi</taxon>
        <taxon>Fungi incertae sedis</taxon>
        <taxon>Mucoromycota</taxon>
        <taxon>Mucoromycotina</taxon>
        <taxon>Endogonomycetes</taxon>
        <taxon>Endogonales</taxon>
        <taxon>Endogonales incertae sedis</taxon>
        <taxon>Bifiguratus</taxon>
    </lineage>
</organism>
<comment type="caution">
    <text evidence="6">The sequence shown here is derived from an EMBL/GenBank/DDBJ whole genome shotgun (WGS) entry which is preliminary data.</text>
</comment>
<feature type="domain" description="FMP27/BLTP2/Hobbit GFWDK motif-containing RBG unit" evidence="3">
    <location>
        <begin position="1839"/>
        <end position="1997"/>
    </location>
</feature>
<dbReference type="PANTHER" id="PTHR15678">
    <property type="entry name" value="ANTIGEN MLAA-22-RELATED"/>
    <property type="match status" value="1"/>
</dbReference>
<feature type="compositionally biased region" description="Polar residues" evidence="1">
    <location>
        <begin position="1013"/>
        <end position="1033"/>
    </location>
</feature>
<dbReference type="InterPro" id="IPR019441">
    <property type="entry name" value="FMP27/BLTP2/Hobbit_GFWDK_RBG"/>
</dbReference>
<feature type="transmembrane region" description="Helical" evidence="2">
    <location>
        <begin position="187"/>
        <end position="206"/>
    </location>
</feature>
<dbReference type="InterPro" id="IPR019449">
    <property type="entry name" value="FMP27_WPPW_RBG"/>
</dbReference>
<dbReference type="SMART" id="SM01214">
    <property type="entry name" value="Fmp27_GFWDK"/>
    <property type="match status" value="1"/>
</dbReference>
<dbReference type="SMART" id="SM01216">
    <property type="entry name" value="Fmp27_WPPW"/>
    <property type="match status" value="1"/>
</dbReference>
<dbReference type="PANTHER" id="PTHR15678:SF6">
    <property type="entry name" value="BRIDGE-LIKE LIPID TRANSFER PROTEIN FAMILY MEMBER 2"/>
    <property type="match status" value="1"/>
</dbReference>
<feature type="region of interest" description="Disordered" evidence="1">
    <location>
        <begin position="472"/>
        <end position="528"/>
    </location>
</feature>
<dbReference type="Proteomes" id="UP000242875">
    <property type="component" value="Unassembled WGS sequence"/>
</dbReference>
<accession>A0A261Y3K8</accession>
<feature type="region of interest" description="Disordered" evidence="1">
    <location>
        <begin position="3158"/>
        <end position="3202"/>
    </location>
</feature>
<feature type="compositionally biased region" description="Low complexity" evidence="1">
    <location>
        <begin position="999"/>
        <end position="1012"/>
    </location>
</feature>
<dbReference type="EMBL" id="MVBO01000021">
    <property type="protein sequence ID" value="OZJ05148.1"/>
    <property type="molecule type" value="Genomic_DNA"/>
</dbReference>
<dbReference type="SMART" id="SM01215">
    <property type="entry name" value="Fmp27_SW"/>
    <property type="match status" value="1"/>
</dbReference>
<evidence type="ECO:0008006" key="8">
    <source>
        <dbReference type="Google" id="ProtNLM"/>
    </source>
</evidence>
<gene>
    <name evidence="6" type="ORF">BZG36_02198</name>
</gene>
<evidence type="ECO:0000256" key="2">
    <source>
        <dbReference type="SAM" id="Phobius"/>
    </source>
</evidence>
<dbReference type="OrthoDB" id="1562405at2759"/>
<feature type="region of interest" description="Disordered" evidence="1">
    <location>
        <begin position="981"/>
        <end position="1046"/>
    </location>
</feature>
<feature type="compositionally biased region" description="Polar residues" evidence="1">
    <location>
        <begin position="750"/>
        <end position="761"/>
    </location>
</feature>
<keyword evidence="7" id="KW-1185">Reference proteome</keyword>
<dbReference type="InterPro" id="IPR045167">
    <property type="entry name" value="Hobbit"/>
</dbReference>
<feature type="compositionally biased region" description="Polar residues" evidence="1">
    <location>
        <begin position="2647"/>
        <end position="2660"/>
    </location>
</feature>
<feature type="region of interest" description="Disordered" evidence="1">
    <location>
        <begin position="293"/>
        <end position="379"/>
    </location>
</feature>
<feature type="compositionally biased region" description="Polar residues" evidence="1">
    <location>
        <begin position="346"/>
        <end position="359"/>
    </location>
</feature>
<feature type="transmembrane region" description="Helical" evidence="2">
    <location>
        <begin position="6"/>
        <end position="27"/>
    </location>
</feature>
<feature type="region of interest" description="Disordered" evidence="1">
    <location>
        <begin position="2647"/>
        <end position="2675"/>
    </location>
</feature>